<dbReference type="AlphaFoldDB" id="F4PI12"/>
<dbReference type="GO" id="GO:0008270">
    <property type="term" value="F:zinc ion binding"/>
    <property type="evidence" value="ECO:0007669"/>
    <property type="project" value="UniProtKB-KW"/>
</dbReference>
<evidence type="ECO:0000256" key="3">
    <source>
        <dbReference type="ARBA" id="ARBA00022833"/>
    </source>
</evidence>
<dbReference type="Proteomes" id="UP000007797">
    <property type="component" value="Unassembled WGS sequence"/>
</dbReference>
<evidence type="ECO:0000256" key="4">
    <source>
        <dbReference type="PROSITE-ProRule" id="PRU00094"/>
    </source>
</evidence>
<feature type="compositionally biased region" description="Low complexity" evidence="5">
    <location>
        <begin position="279"/>
        <end position="298"/>
    </location>
</feature>
<dbReference type="STRING" id="1054147.F4PI12"/>
<dbReference type="GO" id="GO:0004356">
    <property type="term" value="F:glutamine synthetase activity"/>
    <property type="evidence" value="ECO:0007669"/>
    <property type="project" value="InterPro"/>
</dbReference>
<reference evidence="8" key="1">
    <citation type="journal article" date="2011" name="Genome Res.">
        <title>Phylogeny-wide analysis of social amoeba genomes highlights ancient origins for complex intercellular communication.</title>
        <authorList>
            <person name="Heidel A.J."/>
            <person name="Lawal H.M."/>
            <person name="Felder M."/>
            <person name="Schilde C."/>
            <person name="Helps N.R."/>
            <person name="Tunggal B."/>
            <person name="Rivero F."/>
            <person name="John U."/>
            <person name="Schleicher M."/>
            <person name="Eichinger L."/>
            <person name="Platzer M."/>
            <person name="Noegel A.A."/>
            <person name="Schaap P."/>
            <person name="Gloeckner G."/>
        </authorList>
    </citation>
    <scope>NUCLEOTIDE SEQUENCE [LARGE SCALE GENOMIC DNA]</scope>
    <source>
        <strain evidence="8">SH3</strain>
    </source>
</reference>
<protein>
    <submittedName>
        <fullName evidence="7">GATA-binding transcription factor</fullName>
    </submittedName>
</protein>
<dbReference type="PROSITE" id="PS00344">
    <property type="entry name" value="GATA_ZN_FINGER_1"/>
    <property type="match status" value="1"/>
</dbReference>
<dbReference type="PROSITE" id="PS50114">
    <property type="entry name" value="GATA_ZN_FINGER_2"/>
    <property type="match status" value="1"/>
</dbReference>
<feature type="compositionally biased region" description="Low complexity" evidence="5">
    <location>
        <begin position="92"/>
        <end position="126"/>
    </location>
</feature>
<sequence>MTDIYKHCECKNSKELIQLIRSNGIETIELSWPDDMGLWYTTTIKSHEVSLQNLVEGIKFATQSLLVDSSSARFDTSKACKSIVVKCSIQTTINNNNSNNNNNNNNSTPTSNNNNNSKQKKTSSTTRLKKKSKKNNNHHNIEDIETSVAVPPDLLLSPLTPYYSSSSSDTSETDEIDSSSNHHHHKKNKKIKNHNNNNNHNNHHHHLIVDESPLSFLIDQVENERSRVGTLLLVQQQQQQHDQYLSSDDETNSSSPSSPSPRNDYCNDPNSPPLHQQCPGSPSTPSLSSSASSTPIVSGLSYPSVNNNKRKERDQDWLELPKNKVDLVPDLSNALAVAIQVVAPSLATTAAAGEASGMSDCVASSPSVGTVPNTTEFSLDNTERLIIEGQIQLPPLLRPRQYHACKVNKEEKLKDKESKRKKNHTMLCRHCGTNSTPEWRRGPDGRKSLCNACGLHYSKTIKRETINKQQENRTFNIIDLLNPVL</sequence>
<name>F4PI12_CACFS</name>
<evidence type="ECO:0000256" key="5">
    <source>
        <dbReference type="SAM" id="MobiDB-lite"/>
    </source>
</evidence>
<evidence type="ECO:0000313" key="8">
    <source>
        <dbReference type="Proteomes" id="UP000007797"/>
    </source>
</evidence>
<proteinExistence type="predicted"/>
<feature type="domain" description="GATA-type" evidence="6">
    <location>
        <begin position="422"/>
        <end position="457"/>
    </location>
</feature>
<dbReference type="InterPro" id="IPR013088">
    <property type="entry name" value="Znf_NHR/GATA"/>
</dbReference>
<dbReference type="OMA" id="RQYHACK"/>
<dbReference type="KEGG" id="dfa:DFA_02742"/>
<dbReference type="PANTHER" id="PTHR45658">
    <property type="entry name" value="GATA TRANSCRIPTION FACTOR"/>
    <property type="match status" value="1"/>
</dbReference>
<dbReference type="GO" id="GO:0043565">
    <property type="term" value="F:sequence-specific DNA binding"/>
    <property type="evidence" value="ECO:0007669"/>
    <property type="project" value="InterPro"/>
</dbReference>
<dbReference type="SUPFAM" id="SSF57716">
    <property type="entry name" value="Glucocorticoid receptor-like (DNA-binding domain)"/>
    <property type="match status" value="1"/>
</dbReference>
<dbReference type="EMBL" id="GL883006">
    <property type="protein sequence ID" value="EGG24499.1"/>
    <property type="molecule type" value="Genomic_DNA"/>
</dbReference>
<keyword evidence="1" id="KW-0479">Metal-binding</keyword>
<feature type="compositionally biased region" description="Low complexity" evidence="5">
    <location>
        <begin position="161"/>
        <end position="170"/>
    </location>
</feature>
<feature type="compositionally biased region" description="Basic residues" evidence="5">
    <location>
        <begin position="127"/>
        <end position="137"/>
    </location>
</feature>
<keyword evidence="8" id="KW-1185">Reference proteome</keyword>
<dbReference type="InterPro" id="IPR051140">
    <property type="entry name" value="GATA_TF"/>
</dbReference>
<feature type="region of interest" description="Disordered" evidence="5">
    <location>
        <begin position="92"/>
        <end position="146"/>
    </location>
</feature>
<evidence type="ECO:0000259" key="6">
    <source>
        <dbReference type="PROSITE" id="PS50114"/>
    </source>
</evidence>
<dbReference type="SUPFAM" id="SSF54368">
    <property type="entry name" value="Glutamine synthetase, N-terminal domain"/>
    <property type="match status" value="1"/>
</dbReference>
<dbReference type="SMART" id="SM00401">
    <property type="entry name" value="ZnF_GATA"/>
    <property type="match status" value="1"/>
</dbReference>
<feature type="region of interest" description="Disordered" evidence="5">
    <location>
        <begin position="238"/>
        <end position="315"/>
    </location>
</feature>
<dbReference type="CDD" id="cd00202">
    <property type="entry name" value="ZnF_GATA"/>
    <property type="match status" value="1"/>
</dbReference>
<dbReference type="OrthoDB" id="2162994at2759"/>
<evidence type="ECO:0000256" key="1">
    <source>
        <dbReference type="ARBA" id="ARBA00022723"/>
    </source>
</evidence>
<keyword evidence="2 4" id="KW-0863">Zinc-finger</keyword>
<dbReference type="Pfam" id="PF00320">
    <property type="entry name" value="GATA"/>
    <property type="match status" value="1"/>
</dbReference>
<dbReference type="InterPro" id="IPR000679">
    <property type="entry name" value="Znf_GATA"/>
</dbReference>
<organism evidence="7 8">
    <name type="scientific">Cavenderia fasciculata</name>
    <name type="common">Slime mold</name>
    <name type="synonym">Dictyostelium fasciculatum</name>
    <dbReference type="NCBI Taxonomy" id="261658"/>
    <lineage>
        <taxon>Eukaryota</taxon>
        <taxon>Amoebozoa</taxon>
        <taxon>Evosea</taxon>
        <taxon>Eumycetozoa</taxon>
        <taxon>Dictyostelia</taxon>
        <taxon>Acytosteliales</taxon>
        <taxon>Cavenderiaceae</taxon>
        <taxon>Cavenderia</taxon>
    </lineage>
</organism>
<dbReference type="GO" id="GO:0006542">
    <property type="term" value="P:glutamine biosynthetic process"/>
    <property type="evidence" value="ECO:0007669"/>
    <property type="project" value="InterPro"/>
</dbReference>
<dbReference type="GO" id="GO:0006355">
    <property type="term" value="P:regulation of DNA-templated transcription"/>
    <property type="evidence" value="ECO:0007669"/>
    <property type="project" value="InterPro"/>
</dbReference>
<dbReference type="GeneID" id="14877131"/>
<evidence type="ECO:0000313" key="7">
    <source>
        <dbReference type="EMBL" id="EGG24499.1"/>
    </source>
</evidence>
<dbReference type="Gene3D" id="3.30.50.10">
    <property type="entry name" value="Erythroid Transcription Factor GATA-1, subunit A"/>
    <property type="match status" value="1"/>
</dbReference>
<dbReference type="InterPro" id="IPR036651">
    <property type="entry name" value="Gln_synt_N_sf"/>
</dbReference>
<keyword evidence="3" id="KW-0862">Zinc</keyword>
<feature type="compositionally biased region" description="Basic residues" evidence="5">
    <location>
        <begin position="181"/>
        <end position="193"/>
    </location>
</feature>
<gene>
    <name evidence="7" type="primary">gtaI</name>
    <name evidence="7" type="ORF">DFA_02742</name>
</gene>
<accession>F4PI12</accession>
<dbReference type="RefSeq" id="XP_004362350.1">
    <property type="nucleotide sequence ID" value="XM_004362293.1"/>
</dbReference>
<feature type="region of interest" description="Disordered" evidence="5">
    <location>
        <begin position="161"/>
        <end position="204"/>
    </location>
</feature>
<evidence type="ECO:0000256" key="2">
    <source>
        <dbReference type="ARBA" id="ARBA00022771"/>
    </source>
</evidence>